<evidence type="ECO:0000259" key="8">
    <source>
        <dbReference type="Pfam" id="PF00108"/>
    </source>
</evidence>
<evidence type="ECO:0000313" key="10">
    <source>
        <dbReference type="EMBL" id="GAA3776773.1"/>
    </source>
</evidence>
<dbReference type="InterPro" id="IPR020616">
    <property type="entry name" value="Thiolase_N"/>
</dbReference>
<dbReference type="Proteomes" id="UP001500540">
    <property type="component" value="Unassembled WGS sequence"/>
</dbReference>
<evidence type="ECO:0000256" key="4">
    <source>
        <dbReference type="ARBA" id="ARBA00023315"/>
    </source>
</evidence>
<comment type="caution">
    <text evidence="10">The sequence shown here is derived from an EMBL/GenBank/DDBJ whole genome shotgun (WGS) entry which is preliminary data.</text>
</comment>
<evidence type="ECO:0000256" key="7">
    <source>
        <dbReference type="RuleBase" id="RU003557"/>
    </source>
</evidence>
<dbReference type="PROSITE" id="PS00737">
    <property type="entry name" value="THIOLASE_2"/>
    <property type="match status" value="1"/>
</dbReference>
<dbReference type="InterPro" id="IPR002155">
    <property type="entry name" value="Thiolase"/>
</dbReference>
<evidence type="ECO:0000256" key="5">
    <source>
        <dbReference type="ARBA" id="ARBA00030755"/>
    </source>
</evidence>
<feature type="domain" description="Thiolase N-terminal" evidence="8">
    <location>
        <begin position="7"/>
        <end position="263"/>
    </location>
</feature>
<accession>A0ABP7GVE5</accession>
<evidence type="ECO:0000259" key="9">
    <source>
        <dbReference type="Pfam" id="PF02803"/>
    </source>
</evidence>
<dbReference type="EMBL" id="BAABAF010000012">
    <property type="protein sequence ID" value="GAA3776773.1"/>
    <property type="molecule type" value="Genomic_DNA"/>
</dbReference>
<dbReference type="PROSITE" id="PS00099">
    <property type="entry name" value="THIOLASE_3"/>
    <property type="match status" value="1"/>
</dbReference>
<keyword evidence="3 7" id="KW-0808">Transferase</keyword>
<dbReference type="InterPro" id="IPR016039">
    <property type="entry name" value="Thiolase-like"/>
</dbReference>
<dbReference type="Gene3D" id="3.40.47.10">
    <property type="match status" value="2"/>
</dbReference>
<evidence type="ECO:0000313" key="11">
    <source>
        <dbReference type="Proteomes" id="UP001500540"/>
    </source>
</evidence>
<dbReference type="SUPFAM" id="SSF53901">
    <property type="entry name" value="Thiolase-like"/>
    <property type="match status" value="2"/>
</dbReference>
<dbReference type="InterPro" id="IPR020610">
    <property type="entry name" value="Thiolase_AS"/>
</dbReference>
<dbReference type="InterPro" id="IPR020617">
    <property type="entry name" value="Thiolase_C"/>
</dbReference>
<dbReference type="PIRSF" id="PIRSF000429">
    <property type="entry name" value="Ac-CoA_Ac_transf"/>
    <property type="match status" value="1"/>
</dbReference>
<dbReference type="PROSITE" id="PS00098">
    <property type="entry name" value="THIOLASE_1"/>
    <property type="match status" value="1"/>
</dbReference>
<dbReference type="EC" id="2.3.1.9" evidence="2"/>
<dbReference type="PANTHER" id="PTHR18919">
    <property type="entry name" value="ACETYL-COA C-ACYLTRANSFERASE"/>
    <property type="match status" value="1"/>
</dbReference>
<keyword evidence="4 7" id="KW-0012">Acyltransferase</keyword>
<protein>
    <recommendedName>
        <fullName evidence="6">Probable acetyl-CoA acetyltransferase</fullName>
        <ecNumber evidence="2">2.3.1.9</ecNumber>
    </recommendedName>
    <alternativeName>
        <fullName evidence="5">Acetoacetyl-CoA thiolase</fullName>
    </alternativeName>
</protein>
<dbReference type="Pfam" id="PF02803">
    <property type="entry name" value="Thiolase_C"/>
    <property type="match status" value="1"/>
</dbReference>
<dbReference type="Pfam" id="PF00108">
    <property type="entry name" value="Thiolase_N"/>
    <property type="match status" value="1"/>
</dbReference>
<dbReference type="PANTHER" id="PTHR18919:SF107">
    <property type="entry name" value="ACETYL-COA ACETYLTRANSFERASE, CYTOSOLIC"/>
    <property type="match status" value="1"/>
</dbReference>
<evidence type="ECO:0000256" key="3">
    <source>
        <dbReference type="ARBA" id="ARBA00022679"/>
    </source>
</evidence>
<gene>
    <name evidence="10" type="ORF">GCM10022240_30320</name>
</gene>
<organism evidence="10 11">
    <name type="scientific">Microbacterium kribbense</name>
    <dbReference type="NCBI Taxonomy" id="433645"/>
    <lineage>
        <taxon>Bacteria</taxon>
        <taxon>Bacillati</taxon>
        <taxon>Actinomycetota</taxon>
        <taxon>Actinomycetes</taxon>
        <taxon>Micrococcales</taxon>
        <taxon>Microbacteriaceae</taxon>
        <taxon>Microbacterium</taxon>
    </lineage>
</organism>
<comment type="similarity">
    <text evidence="1 7">Belongs to the thiolase-like superfamily. Thiolase family.</text>
</comment>
<name>A0ABP7GVE5_9MICO</name>
<evidence type="ECO:0000256" key="2">
    <source>
        <dbReference type="ARBA" id="ARBA00012705"/>
    </source>
</evidence>
<dbReference type="NCBIfam" id="TIGR01930">
    <property type="entry name" value="AcCoA-C-Actrans"/>
    <property type="match status" value="1"/>
</dbReference>
<dbReference type="CDD" id="cd00751">
    <property type="entry name" value="thiolase"/>
    <property type="match status" value="1"/>
</dbReference>
<feature type="domain" description="Thiolase C-terminal" evidence="9">
    <location>
        <begin position="272"/>
        <end position="393"/>
    </location>
</feature>
<dbReference type="InterPro" id="IPR020615">
    <property type="entry name" value="Thiolase_acyl_enz_int_AS"/>
</dbReference>
<proteinExistence type="inferred from homology"/>
<sequence length="395" mass="40933">MGTENTVVLVEGARTAVGRYAGGFRSTPTSELGAAAIAEALRRAGVPASEVDEVVLGCVGQVGPEIFNARRAALEAGIPAASTAYNVNRLCGSGLQAIWAGVNSIRLGQAKVVVAGGNENMSLQPFLDYQARDGSLLGDRKLVDGTLSLVTDPWGNYAMGVTAENVARKFNISRSDQDAFAVLSQSKAAKAQAEGIFAEEIVGVTTRDRKQEVVIDKDEHLRPGTSLETLARLRPAFASEGSVTAGNSSGINDAAAAVILMTEREAQERGLTALARLVGFAVTGIEPAIMGYAPVGAIRKVLANTGCDLSEVDVVELNEAFAAQAVAVIRDAQLDPDLVNPYGGAIALGHPVGATGAILALRLAYTLRRTAAHLGLVTMCIGGGQAIAALLERVE</sequence>
<evidence type="ECO:0000256" key="1">
    <source>
        <dbReference type="ARBA" id="ARBA00010982"/>
    </source>
</evidence>
<evidence type="ECO:0000256" key="6">
    <source>
        <dbReference type="ARBA" id="ARBA00040529"/>
    </source>
</evidence>
<keyword evidence="11" id="KW-1185">Reference proteome</keyword>
<dbReference type="InterPro" id="IPR020613">
    <property type="entry name" value="Thiolase_CS"/>
</dbReference>
<reference evidence="11" key="1">
    <citation type="journal article" date="2019" name="Int. J. Syst. Evol. Microbiol.">
        <title>The Global Catalogue of Microorganisms (GCM) 10K type strain sequencing project: providing services to taxonomists for standard genome sequencing and annotation.</title>
        <authorList>
            <consortium name="The Broad Institute Genomics Platform"/>
            <consortium name="The Broad Institute Genome Sequencing Center for Infectious Disease"/>
            <person name="Wu L."/>
            <person name="Ma J."/>
        </authorList>
    </citation>
    <scope>NUCLEOTIDE SEQUENCE [LARGE SCALE GENOMIC DNA]</scope>
    <source>
        <strain evidence="11">JCM 16950</strain>
    </source>
</reference>
<dbReference type="RefSeq" id="WP_344785112.1">
    <property type="nucleotide sequence ID" value="NZ_BAABAF010000012.1"/>
</dbReference>